<sequence>MSNLPAPLPARYPCGSCPYRRDAPVGLWHREELSLLTGYDAETWEQPRSLFLCHHENDRICSGWASCHPMDHNLGARLALLTGHLTGEQHDQLLSYRTGVDLFDSGRQAAEHGLAADPSRETVELRRTLDAKLREKLTQAGTDSARY</sequence>
<evidence type="ECO:0000313" key="1">
    <source>
        <dbReference type="EMBL" id="MFD2024165.1"/>
    </source>
</evidence>
<protein>
    <submittedName>
        <fullName evidence="1">DUF6283 family protein</fullName>
    </submittedName>
</protein>
<dbReference type="Proteomes" id="UP001597338">
    <property type="component" value="Unassembled WGS sequence"/>
</dbReference>
<name>A0ABW4V032_9MICO</name>
<keyword evidence="2" id="KW-1185">Reference proteome</keyword>
<reference evidence="2" key="1">
    <citation type="journal article" date="2019" name="Int. J. Syst. Evol. Microbiol.">
        <title>The Global Catalogue of Microorganisms (GCM) 10K type strain sequencing project: providing services to taxonomists for standard genome sequencing and annotation.</title>
        <authorList>
            <consortium name="The Broad Institute Genomics Platform"/>
            <consortium name="The Broad Institute Genome Sequencing Center for Infectious Disease"/>
            <person name="Wu L."/>
            <person name="Ma J."/>
        </authorList>
    </citation>
    <scope>NUCLEOTIDE SEQUENCE [LARGE SCALE GENOMIC DNA]</scope>
    <source>
        <strain evidence="2">CCM 7043</strain>
    </source>
</reference>
<dbReference type="Pfam" id="PF19800">
    <property type="entry name" value="DUF6283"/>
    <property type="match status" value="1"/>
</dbReference>
<proteinExistence type="predicted"/>
<dbReference type="EMBL" id="JBHUHF010000001">
    <property type="protein sequence ID" value="MFD2024165.1"/>
    <property type="molecule type" value="Genomic_DNA"/>
</dbReference>
<dbReference type="RefSeq" id="WP_377183932.1">
    <property type="nucleotide sequence ID" value="NZ_JBHUHF010000001.1"/>
</dbReference>
<accession>A0ABW4V032</accession>
<evidence type="ECO:0000313" key="2">
    <source>
        <dbReference type="Proteomes" id="UP001597338"/>
    </source>
</evidence>
<dbReference type="InterPro" id="IPR046250">
    <property type="entry name" value="DUF6283"/>
</dbReference>
<comment type="caution">
    <text evidence="1">The sequence shown here is derived from an EMBL/GenBank/DDBJ whole genome shotgun (WGS) entry which is preliminary data.</text>
</comment>
<gene>
    <name evidence="1" type="ORF">ACFSL2_01430</name>
</gene>
<organism evidence="1 2">
    <name type="scientific">Promicromonospora aerolata</name>
    <dbReference type="NCBI Taxonomy" id="195749"/>
    <lineage>
        <taxon>Bacteria</taxon>
        <taxon>Bacillati</taxon>
        <taxon>Actinomycetota</taxon>
        <taxon>Actinomycetes</taxon>
        <taxon>Micrococcales</taxon>
        <taxon>Promicromonosporaceae</taxon>
        <taxon>Promicromonospora</taxon>
    </lineage>
</organism>